<accession>A0ABT6B7U3</accession>
<evidence type="ECO:0008006" key="4">
    <source>
        <dbReference type="Google" id="ProtNLM"/>
    </source>
</evidence>
<keyword evidence="1" id="KW-0472">Membrane</keyword>
<proteinExistence type="predicted"/>
<keyword evidence="1" id="KW-1133">Transmembrane helix</keyword>
<dbReference type="EMBL" id="JARJJS010000001">
    <property type="protein sequence ID" value="MDF4024100.1"/>
    <property type="molecule type" value="Genomic_DNA"/>
</dbReference>
<name>A0ABT6B7U3_9GAMM</name>
<protein>
    <recommendedName>
        <fullName evidence="4">DUF4760 domain-containing protein</fullName>
    </recommendedName>
</protein>
<dbReference type="Proteomes" id="UP001528850">
    <property type="component" value="Unassembled WGS sequence"/>
</dbReference>
<reference evidence="2 3" key="1">
    <citation type="journal article" date="2024" name="Curr. Microbiol.">
        <title>Luteibacter sahnii sp. nov., A Novel Yellow-Colored Xanthomonadin Pigment Producing Probiotic Bacterium from Healthy Rice Seed Microbiome.</title>
        <authorList>
            <person name="Jaiswal G."/>
            <person name="Rana R."/>
            <person name="Nayak P.K."/>
            <person name="Chouhan R."/>
            <person name="Gandhi S.G."/>
            <person name="Patel H.K."/>
            <person name="Patil P.B."/>
        </authorList>
    </citation>
    <scope>NUCLEOTIDE SEQUENCE [LARGE SCALE GENOMIC DNA]</scope>
    <source>
        <strain evidence="2 3">PPL201</strain>
    </source>
</reference>
<keyword evidence="3" id="KW-1185">Reference proteome</keyword>
<comment type="caution">
    <text evidence="2">The sequence shown here is derived from an EMBL/GenBank/DDBJ whole genome shotgun (WGS) entry which is preliminary data.</text>
</comment>
<sequence>MTGSDAAAWVQAVGSVAAIVAAGLLPLWHERCKRKAQRQEWLSNLTALAFEVRDMAMAVAKAYRSEDSLYATRMGDDADEYAPLLEALGSFPSYALTDRLHLIALLHLRRFASHGDQLWRAAVSHGEALSHNWEAKEQAGDLAEETVAFVEGVAAFK</sequence>
<keyword evidence="1" id="KW-0812">Transmembrane</keyword>
<evidence type="ECO:0000313" key="3">
    <source>
        <dbReference type="Proteomes" id="UP001528850"/>
    </source>
</evidence>
<evidence type="ECO:0000313" key="2">
    <source>
        <dbReference type="EMBL" id="MDF4024100.1"/>
    </source>
</evidence>
<gene>
    <name evidence="2" type="ORF">P3W24_03830</name>
</gene>
<evidence type="ECO:0000256" key="1">
    <source>
        <dbReference type="SAM" id="Phobius"/>
    </source>
</evidence>
<organism evidence="2 3">
    <name type="scientific">Luteibacter sahnii</name>
    <dbReference type="NCBI Taxonomy" id="3021977"/>
    <lineage>
        <taxon>Bacteria</taxon>
        <taxon>Pseudomonadati</taxon>
        <taxon>Pseudomonadota</taxon>
        <taxon>Gammaproteobacteria</taxon>
        <taxon>Lysobacterales</taxon>
        <taxon>Rhodanobacteraceae</taxon>
        <taxon>Luteibacter</taxon>
    </lineage>
</organism>
<feature type="transmembrane region" description="Helical" evidence="1">
    <location>
        <begin position="6"/>
        <end position="28"/>
    </location>
</feature>